<evidence type="ECO:0000313" key="2">
    <source>
        <dbReference type="EMBL" id="KAJ8869475.1"/>
    </source>
</evidence>
<feature type="region of interest" description="Disordered" evidence="1">
    <location>
        <begin position="21"/>
        <end position="82"/>
    </location>
</feature>
<keyword evidence="3" id="KW-1185">Reference proteome</keyword>
<comment type="caution">
    <text evidence="2">The sequence shown here is derived from an EMBL/GenBank/DDBJ whole genome shotgun (WGS) entry which is preliminary data.</text>
</comment>
<evidence type="ECO:0000313" key="3">
    <source>
        <dbReference type="Proteomes" id="UP001159363"/>
    </source>
</evidence>
<gene>
    <name evidence="2" type="ORF">PR048_028466</name>
</gene>
<reference evidence="2 3" key="1">
    <citation type="submission" date="2023-02" db="EMBL/GenBank/DDBJ databases">
        <title>LHISI_Scaffold_Assembly.</title>
        <authorList>
            <person name="Stuart O.P."/>
            <person name="Cleave R."/>
            <person name="Magrath M.J.L."/>
            <person name="Mikheyev A.S."/>
        </authorList>
    </citation>
    <scope>NUCLEOTIDE SEQUENCE [LARGE SCALE GENOMIC DNA]</scope>
    <source>
        <strain evidence="2">Daus_M_001</strain>
        <tissue evidence="2">Leg muscle</tissue>
    </source>
</reference>
<dbReference type="EMBL" id="JARBHB010000013">
    <property type="protein sequence ID" value="KAJ8869475.1"/>
    <property type="molecule type" value="Genomic_DNA"/>
</dbReference>
<protein>
    <submittedName>
        <fullName evidence="2">Uncharacterized protein</fullName>
    </submittedName>
</protein>
<evidence type="ECO:0000256" key="1">
    <source>
        <dbReference type="SAM" id="MobiDB-lite"/>
    </source>
</evidence>
<proteinExistence type="predicted"/>
<sequence>MNPEYVIDFIRAANKRFQEKIKDHKNPLSGTENTCTKGRTGGRNQSRRLLGRASASGEIYPRASCYPKGPARNPENWEKPPVQQGNQLIHTTCSLNSRYTTHDTNLYYK</sequence>
<accession>A0ABQ9GAM5</accession>
<organism evidence="2 3">
    <name type="scientific">Dryococelus australis</name>
    <dbReference type="NCBI Taxonomy" id="614101"/>
    <lineage>
        <taxon>Eukaryota</taxon>
        <taxon>Metazoa</taxon>
        <taxon>Ecdysozoa</taxon>
        <taxon>Arthropoda</taxon>
        <taxon>Hexapoda</taxon>
        <taxon>Insecta</taxon>
        <taxon>Pterygota</taxon>
        <taxon>Neoptera</taxon>
        <taxon>Polyneoptera</taxon>
        <taxon>Phasmatodea</taxon>
        <taxon>Verophasmatodea</taxon>
        <taxon>Anareolatae</taxon>
        <taxon>Phasmatidae</taxon>
        <taxon>Eurycanthinae</taxon>
        <taxon>Dryococelus</taxon>
    </lineage>
</organism>
<dbReference type="Proteomes" id="UP001159363">
    <property type="component" value="Chromosome 12"/>
</dbReference>
<feature type="compositionally biased region" description="Polar residues" evidence="1">
    <location>
        <begin position="28"/>
        <end position="37"/>
    </location>
</feature>
<name>A0ABQ9GAM5_9NEOP</name>